<keyword evidence="5" id="KW-1185">Reference proteome</keyword>
<sequence>MPSKKRKYNARFPAGRIKKIMRIDDEIGKVALPVPKFVALELFVHTLLNKAGDITLQKNARTLTLTHLKQCIYSDSRLDFLKELMKNIPDLNEELNTVSSIPQPPIVLMKQFSNSESEEEEEEEEEEVSLIKRRIRGCEMTETIKTLIANGGCVCGSSGYAYRWLLSRPVDADPLSAARLLLSTCRRQAHACCPAVRRACSALVFDPAWADYLLESLSSPDRYIRYSASRAATETVWCHDGPLQVRLIDGLVLATITAMRVRETSPTSAIGVIACVLANDKDSCIRIPAVTRTSRCAGPTTDRSAAVSSDHHEIKRLLLDRLEGCWTDLVTAVIDNGENNDCKDENDNNIVTRIELIRLWKSVLSSTDHSRYYTDLPALMDRLLYRTDTDPNVWLNAVRLLSASLVHPEMTDELMAVADEVATGITRRRLLYFMCKTLTGHQAKVVLQEIVLLAMRSLRVLVTFGRVTTDQTATLVVDCLDSYVKSSTLFAVDVRFCRWLVRLMCDRDDVVVECLACTLAIVDAAPAIRPLFEPLESFAELLASVSFEPDVLLDYLISDENEFLPYLLNMLKTAARDIGQFSQCCGSDTERAMDLLIRLRLKILKLHEKNVFPYNIMPIAKLIHCCEKLYSQMQEA</sequence>
<proteinExistence type="predicted"/>
<dbReference type="GO" id="GO:0046982">
    <property type="term" value="F:protein heterodimerization activity"/>
    <property type="evidence" value="ECO:0007669"/>
    <property type="project" value="InterPro"/>
</dbReference>
<dbReference type="Gene3D" id="1.10.20.10">
    <property type="entry name" value="Histone, subunit A"/>
    <property type="match status" value="1"/>
</dbReference>
<feature type="domain" description="Protein Lines C-terminal" evidence="3">
    <location>
        <begin position="592"/>
        <end position="627"/>
    </location>
</feature>
<dbReference type="SUPFAM" id="SSF47113">
    <property type="entry name" value="Histone-fold"/>
    <property type="match status" value="1"/>
</dbReference>
<dbReference type="Pfam" id="PF14694">
    <property type="entry name" value="LINES_N"/>
    <property type="match status" value="1"/>
</dbReference>
<accession>A0A5E4NRG4</accession>
<evidence type="ECO:0000259" key="3">
    <source>
        <dbReference type="Pfam" id="PF14695"/>
    </source>
</evidence>
<name>A0A5E4NRG4_9HEMI</name>
<dbReference type="CDD" id="cd22906">
    <property type="entry name" value="HFD_DRAP1"/>
    <property type="match status" value="1"/>
</dbReference>
<dbReference type="InterPro" id="IPR003958">
    <property type="entry name" value="CBFA_NFYB_domain"/>
</dbReference>
<dbReference type="PANTHER" id="PTHR16057:SF1">
    <property type="entry name" value="PROTEIN LINES HOMOLOG 1"/>
    <property type="match status" value="1"/>
</dbReference>
<dbReference type="EMBL" id="CABPRJ010002431">
    <property type="protein sequence ID" value="VVC46066.1"/>
    <property type="molecule type" value="Genomic_DNA"/>
</dbReference>
<evidence type="ECO:0000259" key="1">
    <source>
        <dbReference type="Pfam" id="PF00808"/>
    </source>
</evidence>
<feature type="domain" description="Transcription factor CBF/NF-Y/archaeal histone" evidence="1">
    <location>
        <begin position="10"/>
        <end position="72"/>
    </location>
</feature>
<dbReference type="PROSITE" id="PS00018">
    <property type="entry name" value="EF_HAND_1"/>
    <property type="match status" value="1"/>
</dbReference>
<evidence type="ECO:0000313" key="5">
    <source>
        <dbReference type="Proteomes" id="UP000325440"/>
    </source>
</evidence>
<dbReference type="Proteomes" id="UP000325440">
    <property type="component" value="Unassembled WGS sequence"/>
</dbReference>
<evidence type="ECO:0000313" key="4">
    <source>
        <dbReference type="EMBL" id="VVC46066.1"/>
    </source>
</evidence>
<dbReference type="PANTHER" id="PTHR16057">
    <property type="entry name" value="WINS1, 2 PROTEIN"/>
    <property type="match status" value="1"/>
</dbReference>
<dbReference type="OrthoDB" id="653904at2759"/>
<organism evidence="4 5">
    <name type="scientific">Cinara cedri</name>
    <dbReference type="NCBI Taxonomy" id="506608"/>
    <lineage>
        <taxon>Eukaryota</taxon>
        <taxon>Metazoa</taxon>
        <taxon>Ecdysozoa</taxon>
        <taxon>Arthropoda</taxon>
        <taxon>Hexapoda</taxon>
        <taxon>Insecta</taxon>
        <taxon>Pterygota</taxon>
        <taxon>Neoptera</taxon>
        <taxon>Paraneoptera</taxon>
        <taxon>Hemiptera</taxon>
        <taxon>Sternorrhyncha</taxon>
        <taxon>Aphidomorpha</taxon>
        <taxon>Aphidoidea</taxon>
        <taxon>Aphididae</taxon>
        <taxon>Lachninae</taxon>
        <taxon>Cinara</taxon>
    </lineage>
</organism>
<protein>
    <submittedName>
        <fullName evidence="4">Histone-fold,Protein Lines, N-terminal,Transcription factor CBF/NF-Y/archaeal histone</fullName>
    </submittedName>
</protein>
<dbReference type="InterPro" id="IPR018247">
    <property type="entry name" value="EF_Hand_1_Ca_BS"/>
</dbReference>
<evidence type="ECO:0000259" key="2">
    <source>
        <dbReference type="Pfam" id="PF14694"/>
    </source>
</evidence>
<dbReference type="InterPro" id="IPR016024">
    <property type="entry name" value="ARM-type_fold"/>
</dbReference>
<gene>
    <name evidence="4" type="ORF">CINCED_3A009233</name>
</gene>
<dbReference type="Pfam" id="PF14695">
    <property type="entry name" value="LINES_C"/>
    <property type="match status" value="1"/>
</dbReference>
<dbReference type="InterPro" id="IPR009072">
    <property type="entry name" value="Histone-fold"/>
</dbReference>
<dbReference type="InterPro" id="IPR032794">
    <property type="entry name" value="LINES_N"/>
</dbReference>
<dbReference type="Pfam" id="PF00808">
    <property type="entry name" value="CBFD_NFYB_HMF"/>
    <property type="match status" value="1"/>
</dbReference>
<reference evidence="4 5" key="1">
    <citation type="submission" date="2019-08" db="EMBL/GenBank/DDBJ databases">
        <authorList>
            <person name="Alioto T."/>
            <person name="Alioto T."/>
            <person name="Gomez Garrido J."/>
        </authorList>
    </citation>
    <scope>NUCLEOTIDE SEQUENCE [LARGE SCALE GENOMIC DNA]</scope>
</reference>
<dbReference type="InterPro" id="IPR024875">
    <property type="entry name" value="Protein_Lines"/>
</dbReference>
<dbReference type="SUPFAM" id="SSF48371">
    <property type="entry name" value="ARM repeat"/>
    <property type="match status" value="1"/>
</dbReference>
<dbReference type="InterPro" id="IPR029415">
    <property type="entry name" value="Lines_C"/>
</dbReference>
<dbReference type="AlphaFoldDB" id="A0A5E4NRG4"/>
<feature type="domain" description="Protein Lines N-terminal" evidence="2">
    <location>
        <begin position="440"/>
        <end position="585"/>
    </location>
</feature>